<feature type="non-terminal residue" evidence="1">
    <location>
        <position position="1"/>
    </location>
</feature>
<accession>X0W3P4</accession>
<gene>
    <name evidence="1" type="ORF">S01H1_51722</name>
</gene>
<sequence length="261" mass="29218">FRSSPNQNAYNAIPSPDRTKVAFVQTGWGRPGGSGGFGRSNLRSYVTVADKHGNLLTEKPLADAFLAGWTPDGEALVCYRDWRFFLVSLEGTKSQAGQIPDQESRPERVQYHPATRRFLWLERDYGEGVVRTDDGKVLARHKNVLWPSYFALSNDGKWLAAVSRKHLVVLDLVAKKWSDLGPVTIHPHRDWDYIKPSWNPWFDDSTRLAFVSEGAVVVATPDGKQKRTLCRLPAHGGLATSSPDGKQVAYVTFGERPREGR</sequence>
<name>X0W3P4_9ZZZZ</name>
<evidence type="ECO:0000313" key="1">
    <source>
        <dbReference type="EMBL" id="GAG25434.1"/>
    </source>
</evidence>
<comment type="caution">
    <text evidence="1">The sequence shown here is derived from an EMBL/GenBank/DDBJ whole genome shotgun (WGS) entry which is preliminary data.</text>
</comment>
<proteinExistence type="predicted"/>
<feature type="non-terminal residue" evidence="1">
    <location>
        <position position="261"/>
    </location>
</feature>
<organism evidence="1">
    <name type="scientific">marine sediment metagenome</name>
    <dbReference type="NCBI Taxonomy" id="412755"/>
    <lineage>
        <taxon>unclassified sequences</taxon>
        <taxon>metagenomes</taxon>
        <taxon>ecological metagenomes</taxon>
    </lineage>
</organism>
<dbReference type="InterPro" id="IPR011042">
    <property type="entry name" value="6-blade_b-propeller_TolB-like"/>
</dbReference>
<dbReference type="AlphaFoldDB" id="X0W3P4"/>
<evidence type="ECO:0008006" key="2">
    <source>
        <dbReference type="Google" id="ProtNLM"/>
    </source>
</evidence>
<dbReference type="Gene3D" id="2.120.10.30">
    <property type="entry name" value="TolB, C-terminal domain"/>
    <property type="match status" value="1"/>
</dbReference>
<protein>
    <recommendedName>
        <fullName evidence="2">Dipeptidylpeptidase IV N-terminal domain-containing protein</fullName>
    </recommendedName>
</protein>
<reference evidence="1" key="1">
    <citation type="journal article" date="2014" name="Front. Microbiol.">
        <title>High frequency of phylogenetically diverse reductive dehalogenase-homologous genes in deep subseafloor sedimentary metagenomes.</title>
        <authorList>
            <person name="Kawai M."/>
            <person name="Futagami T."/>
            <person name="Toyoda A."/>
            <person name="Takaki Y."/>
            <person name="Nishi S."/>
            <person name="Hori S."/>
            <person name="Arai W."/>
            <person name="Tsubouchi T."/>
            <person name="Morono Y."/>
            <person name="Uchiyama I."/>
            <person name="Ito T."/>
            <person name="Fujiyama A."/>
            <person name="Inagaki F."/>
            <person name="Takami H."/>
        </authorList>
    </citation>
    <scope>NUCLEOTIDE SEQUENCE</scope>
    <source>
        <strain evidence="1">Expedition CK06-06</strain>
    </source>
</reference>
<dbReference type="EMBL" id="BARS01033393">
    <property type="protein sequence ID" value="GAG25434.1"/>
    <property type="molecule type" value="Genomic_DNA"/>
</dbReference>
<dbReference type="SUPFAM" id="SSF82171">
    <property type="entry name" value="DPP6 N-terminal domain-like"/>
    <property type="match status" value="1"/>
</dbReference>